<accession>A0A193G0N4</accession>
<organism evidence="2 4">
    <name type="scientific">Bordetella bronchialis</name>
    <dbReference type="NCBI Taxonomy" id="463025"/>
    <lineage>
        <taxon>Bacteria</taxon>
        <taxon>Pseudomonadati</taxon>
        <taxon>Pseudomonadota</taxon>
        <taxon>Betaproteobacteria</taxon>
        <taxon>Burkholderiales</taxon>
        <taxon>Alcaligenaceae</taxon>
        <taxon>Bordetella</taxon>
    </lineage>
</organism>
<evidence type="ECO:0000313" key="3">
    <source>
        <dbReference type="Proteomes" id="UP000091897"/>
    </source>
</evidence>
<evidence type="ECO:0000313" key="2">
    <source>
        <dbReference type="EMBL" id="ANN73425.1"/>
    </source>
</evidence>
<gene>
    <name evidence="1" type="ORF">BAU06_20055</name>
    <name evidence="2" type="ORF">BAU08_20585</name>
</gene>
<proteinExistence type="predicted"/>
<dbReference type="EMBL" id="CP016170">
    <property type="protein sequence ID" value="ANN68285.1"/>
    <property type="molecule type" value="Genomic_DNA"/>
</dbReference>
<dbReference type="Proteomes" id="UP000092213">
    <property type="component" value="Chromosome"/>
</dbReference>
<dbReference type="OrthoDB" id="8636679at2"/>
<evidence type="ECO:0000313" key="4">
    <source>
        <dbReference type="Proteomes" id="UP000092213"/>
    </source>
</evidence>
<dbReference type="EMBL" id="CP016171">
    <property type="protein sequence ID" value="ANN73425.1"/>
    <property type="molecule type" value="Genomic_DNA"/>
</dbReference>
<keyword evidence="3" id="KW-1185">Reference proteome</keyword>
<evidence type="ECO:0000313" key="1">
    <source>
        <dbReference type="EMBL" id="ANN68285.1"/>
    </source>
</evidence>
<reference evidence="3 4" key="1">
    <citation type="submission" date="2016-06" db="EMBL/GenBank/DDBJ databases">
        <title>Complete genome sequences of Bordetella bronchialis and Bordetella flabilis.</title>
        <authorList>
            <person name="LiPuma J.J."/>
            <person name="Spilker T."/>
        </authorList>
    </citation>
    <scope>NUCLEOTIDE SEQUENCE [LARGE SCALE GENOMIC DNA]</scope>
    <source>
        <strain evidence="2 4">AU17976</strain>
        <strain evidence="1 3">AU3182</strain>
    </source>
</reference>
<name>A0A193G0N4_9BORD</name>
<dbReference type="Proteomes" id="UP000091897">
    <property type="component" value="Chromosome"/>
</dbReference>
<sequence length="108" mass="12141">MSMKTMYWVSQIFSWNYIDIAGKTHGRIDWFENIRDMGYWWQTGYETGVSYSLDQAKRGVEDAVMRHRMALEARYQAGVTVDPPLAARTGAGSCPASEQAPGGMAWPA</sequence>
<dbReference type="RefSeq" id="WP_066354213.1">
    <property type="nucleotide sequence ID" value="NZ_CBCSFJ010000013.1"/>
</dbReference>
<dbReference type="KEGG" id="bbro:BAU06_20055"/>
<protein>
    <submittedName>
        <fullName evidence="2">Uncharacterized protein</fullName>
    </submittedName>
</protein>
<dbReference type="AlphaFoldDB" id="A0A193G0N4"/>